<dbReference type="InterPro" id="IPR002781">
    <property type="entry name" value="TM_pro_TauE-like"/>
</dbReference>
<dbReference type="EMBL" id="CP053923">
    <property type="protein sequence ID" value="QNT71082.1"/>
    <property type="molecule type" value="Genomic_DNA"/>
</dbReference>
<dbReference type="Proteomes" id="UP000516369">
    <property type="component" value="Chromosome"/>
</dbReference>
<dbReference type="AlphaFoldDB" id="A0A7H1N5U6"/>
<evidence type="ECO:0000256" key="1">
    <source>
        <dbReference type="ARBA" id="ARBA00004141"/>
    </source>
</evidence>
<evidence type="ECO:0000256" key="4">
    <source>
        <dbReference type="ARBA" id="ARBA00023136"/>
    </source>
</evidence>
<evidence type="ECO:0000313" key="6">
    <source>
        <dbReference type="EMBL" id="QNT71082.1"/>
    </source>
</evidence>
<proteinExistence type="inferred from homology"/>
<keyword evidence="3 5" id="KW-1133">Transmembrane helix</keyword>
<feature type="transmembrane region" description="Helical" evidence="5">
    <location>
        <begin position="243"/>
        <end position="264"/>
    </location>
</feature>
<keyword evidence="7" id="KW-1185">Reference proteome</keyword>
<evidence type="ECO:0000256" key="5">
    <source>
        <dbReference type="RuleBase" id="RU363041"/>
    </source>
</evidence>
<dbReference type="InterPro" id="IPR051598">
    <property type="entry name" value="TSUP/Inactive_protease-like"/>
</dbReference>
<feature type="transmembrane region" description="Helical" evidence="5">
    <location>
        <begin position="180"/>
        <end position="205"/>
    </location>
</feature>
<keyword evidence="5" id="KW-1003">Cell membrane</keyword>
<evidence type="ECO:0000313" key="7">
    <source>
        <dbReference type="Proteomes" id="UP000516369"/>
    </source>
</evidence>
<dbReference type="RefSeq" id="WP_190263079.1">
    <property type="nucleotide sequence ID" value="NZ_CP053923.1"/>
</dbReference>
<feature type="transmembrane region" description="Helical" evidence="5">
    <location>
        <begin position="142"/>
        <end position="168"/>
    </location>
</feature>
<gene>
    <name evidence="6" type="ORF">HQ394_02400</name>
</gene>
<keyword evidence="4 5" id="KW-0472">Membrane</keyword>
<feature type="transmembrane region" description="Helical" evidence="5">
    <location>
        <begin position="12"/>
        <end position="41"/>
    </location>
</feature>
<feature type="transmembrane region" description="Helical" evidence="5">
    <location>
        <begin position="102"/>
        <end position="121"/>
    </location>
</feature>
<dbReference type="PANTHER" id="PTHR43701">
    <property type="entry name" value="MEMBRANE TRANSPORTER PROTEIN MJ0441-RELATED"/>
    <property type="match status" value="1"/>
</dbReference>
<evidence type="ECO:0000256" key="2">
    <source>
        <dbReference type="ARBA" id="ARBA00022692"/>
    </source>
</evidence>
<accession>A0A7H1N5U6</accession>
<feature type="transmembrane region" description="Helical" evidence="5">
    <location>
        <begin position="47"/>
        <end position="66"/>
    </location>
</feature>
<comment type="similarity">
    <text evidence="5">Belongs to the 4-toluene sulfonate uptake permease (TSUP) (TC 2.A.102) family.</text>
</comment>
<protein>
    <recommendedName>
        <fullName evidence="5">Probable membrane transporter protein</fullName>
    </recommendedName>
</protein>
<feature type="transmembrane region" description="Helical" evidence="5">
    <location>
        <begin position="78"/>
        <end position="96"/>
    </location>
</feature>
<dbReference type="PANTHER" id="PTHR43701:SF2">
    <property type="entry name" value="MEMBRANE TRANSPORTER PROTEIN YJNA-RELATED"/>
    <property type="match status" value="1"/>
</dbReference>
<comment type="subcellular location">
    <subcellularLocation>
        <location evidence="5">Cell membrane</location>
        <topology evidence="5">Multi-pass membrane protein</topology>
    </subcellularLocation>
    <subcellularLocation>
        <location evidence="1">Membrane</location>
        <topology evidence="1">Multi-pass membrane protein</topology>
    </subcellularLocation>
</comment>
<dbReference type="GO" id="GO:0005886">
    <property type="term" value="C:plasma membrane"/>
    <property type="evidence" value="ECO:0007669"/>
    <property type="project" value="UniProtKB-SubCell"/>
</dbReference>
<dbReference type="KEGG" id="dvn:HQ394_02400"/>
<dbReference type="Pfam" id="PF01925">
    <property type="entry name" value="TauE"/>
    <property type="match status" value="1"/>
</dbReference>
<organism evidence="6 7">
    <name type="scientific">Defluviicoccus vanus</name>
    <dbReference type="NCBI Taxonomy" id="111831"/>
    <lineage>
        <taxon>Bacteria</taxon>
        <taxon>Pseudomonadati</taxon>
        <taxon>Pseudomonadota</taxon>
        <taxon>Alphaproteobacteria</taxon>
        <taxon>Rhodospirillales</taxon>
        <taxon>Rhodospirillaceae</taxon>
        <taxon>Defluviicoccus</taxon>
    </lineage>
</organism>
<evidence type="ECO:0000256" key="3">
    <source>
        <dbReference type="ARBA" id="ARBA00022989"/>
    </source>
</evidence>
<reference evidence="6 7" key="1">
    <citation type="submission" date="2020-05" db="EMBL/GenBank/DDBJ databases">
        <title>Complete closed genome sequence of Defluviicoccus vanus.</title>
        <authorList>
            <person name="Bessarab I."/>
            <person name="Arumugam K."/>
            <person name="Maszenan A.M."/>
            <person name="Seviour R.J."/>
            <person name="Williams R.B."/>
        </authorList>
    </citation>
    <scope>NUCLEOTIDE SEQUENCE [LARGE SCALE GENOMIC DNA]</scope>
    <source>
        <strain evidence="6 7">Ben 114</strain>
    </source>
</reference>
<feature type="transmembrane region" description="Helical" evidence="5">
    <location>
        <begin position="212"/>
        <end position="231"/>
    </location>
</feature>
<keyword evidence="2 5" id="KW-0812">Transmembrane</keyword>
<sequence>MTLFIAQDALSIGCGALVGFTLGLIGGGGSVLAVPLLVYVVGTASPHIAIGTSAVAVATSALTNLVGHARSHTVKWRCAAVFAVVGVLGAALGAALGKMVDGQKLLALFGALMIVVALAMLRRRKDGGDPDVRLAAESARQLLPALVGTALVVGGLSGFFGIGGGFLIVPGLVGATNMPLINAVGSSLVSVSAFGLTTAISYALSGLVDWRIAGFFILGGIAGGIAGIWLSQRLAARKRALSLVFASVVMMVGVYVVIRGVLALV</sequence>
<name>A0A7H1N5U6_9PROT</name>